<dbReference type="GO" id="GO:0015385">
    <property type="term" value="F:sodium:proton antiporter activity"/>
    <property type="evidence" value="ECO:0007669"/>
    <property type="project" value="TreeGrafter"/>
</dbReference>
<dbReference type="GO" id="GO:0006885">
    <property type="term" value="P:regulation of pH"/>
    <property type="evidence" value="ECO:0007669"/>
    <property type="project" value="InterPro"/>
</dbReference>
<evidence type="ECO:0000256" key="5">
    <source>
        <dbReference type="ARBA" id="ARBA00023136"/>
    </source>
</evidence>
<feature type="transmembrane region" description="Helical" evidence="6">
    <location>
        <begin position="172"/>
        <end position="195"/>
    </location>
</feature>
<feature type="transmembrane region" description="Helical" evidence="6">
    <location>
        <begin position="6"/>
        <end position="22"/>
    </location>
</feature>
<keyword evidence="2" id="KW-1003">Cell membrane</keyword>
<evidence type="ECO:0000256" key="1">
    <source>
        <dbReference type="ARBA" id="ARBA00004429"/>
    </source>
</evidence>
<feature type="transmembrane region" description="Helical" evidence="6">
    <location>
        <begin position="86"/>
        <end position="106"/>
    </location>
</feature>
<feature type="transmembrane region" description="Helical" evidence="6">
    <location>
        <begin position="29"/>
        <end position="49"/>
    </location>
</feature>
<evidence type="ECO:0000256" key="4">
    <source>
        <dbReference type="ARBA" id="ARBA00022989"/>
    </source>
</evidence>
<accession>A0A6J6G415</accession>
<evidence type="ECO:0000256" key="2">
    <source>
        <dbReference type="ARBA" id="ARBA00022475"/>
    </source>
</evidence>
<feature type="transmembrane region" description="Helical" evidence="6">
    <location>
        <begin position="207"/>
        <end position="229"/>
    </location>
</feature>
<gene>
    <name evidence="7" type="ORF">UFOPK1795_00871</name>
</gene>
<protein>
    <submittedName>
        <fullName evidence="7">Unannotated protein</fullName>
    </submittedName>
</protein>
<keyword evidence="4 6" id="KW-1133">Transmembrane helix</keyword>
<evidence type="ECO:0000256" key="6">
    <source>
        <dbReference type="SAM" id="Phobius"/>
    </source>
</evidence>
<dbReference type="InterPro" id="IPR023171">
    <property type="entry name" value="Na/H_antiporter_dom_sf"/>
</dbReference>
<keyword evidence="5 6" id="KW-0472">Membrane</keyword>
<evidence type="ECO:0000256" key="3">
    <source>
        <dbReference type="ARBA" id="ARBA00022692"/>
    </source>
</evidence>
<sequence>MFLDLLITIFFFLVGLEIRAGLKDVRTAVVPIVAALGGMIAPASIYLLLNPGSHVWASAMPTDIALALGVLSLLGKRVNPHVRVFLLTLAIADDLFSLIVLGAFYGQDLNPVKALSTLVAAAVGFILPLRKHQMDKIIKILTPVTTYFIVPIIVIVNIPLNIQLSSFGSTITLSIIIARSIGKIIGITLFAWICIKLGGRTNISMKEITGIATLAGMGLIVALVIAEIVATNDAELDQVRLGLFISAIISGVAGYIWLRKTPAAQ</sequence>
<dbReference type="AlphaFoldDB" id="A0A6J6G415"/>
<feature type="transmembrane region" description="Helical" evidence="6">
    <location>
        <begin position="55"/>
        <end position="74"/>
    </location>
</feature>
<name>A0A6J6G415_9ZZZZ</name>
<reference evidence="7" key="1">
    <citation type="submission" date="2020-05" db="EMBL/GenBank/DDBJ databases">
        <authorList>
            <person name="Chiriac C."/>
            <person name="Salcher M."/>
            <person name="Ghai R."/>
            <person name="Kavagutti S V."/>
        </authorList>
    </citation>
    <scope>NUCLEOTIDE SEQUENCE</scope>
</reference>
<dbReference type="PANTHER" id="PTHR30341:SF0">
    <property type="entry name" value="NA(+)_H(+) ANTIPORTER NHAA"/>
    <property type="match status" value="1"/>
</dbReference>
<feature type="transmembrane region" description="Helical" evidence="6">
    <location>
        <begin position="141"/>
        <end position="160"/>
    </location>
</feature>
<dbReference type="Gene3D" id="1.20.1530.10">
    <property type="entry name" value="Na+/H+ antiporter like domain"/>
    <property type="match status" value="1"/>
</dbReference>
<dbReference type="PANTHER" id="PTHR30341">
    <property type="entry name" value="SODIUM ION/PROTON ANTIPORTER NHAA-RELATED"/>
    <property type="match status" value="1"/>
</dbReference>
<dbReference type="InterPro" id="IPR004670">
    <property type="entry name" value="NhaA"/>
</dbReference>
<feature type="transmembrane region" description="Helical" evidence="6">
    <location>
        <begin position="112"/>
        <end position="129"/>
    </location>
</feature>
<dbReference type="EMBL" id="CAEZUG010000051">
    <property type="protein sequence ID" value="CAB4595996.1"/>
    <property type="molecule type" value="Genomic_DNA"/>
</dbReference>
<keyword evidence="3 6" id="KW-0812">Transmembrane</keyword>
<dbReference type="Pfam" id="PF06965">
    <property type="entry name" value="Na_H_antiport_1"/>
    <property type="match status" value="1"/>
</dbReference>
<organism evidence="7">
    <name type="scientific">freshwater metagenome</name>
    <dbReference type="NCBI Taxonomy" id="449393"/>
    <lineage>
        <taxon>unclassified sequences</taxon>
        <taxon>metagenomes</taxon>
        <taxon>ecological metagenomes</taxon>
    </lineage>
</organism>
<feature type="transmembrane region" description="Helical" evidence="6">
    <location>
        <begin position="241"/>
        <end position="258"/>
    </location>
</feature>
<evidence type="ECO:0000313" key="7">
    <source>
        <dbReference type="EMBL" id="CAB4595996.1"/>
    </source>
</evidence>
<dbReference type="GO" id="GO:0005886">
    <property type="term" value="C:plasma membrane"/>
    <property type="evidence" value="ECO:0007669"/>
    <property type="project" value="UniProtKB-SubCell"/>
</dbReference>
<comment type="subcellular location">
    <subcellularLocation>
        <location evidence="1">Cell inner membrane</location>
        <topology evidence="1">Multi-pass membrane protein</topology>
    </subcellularLocation>
</comment>
<proteinExistence type="predicted"/>